<dbReference type="GO" id="GO:0006397">
    <property type="term" value="P:mRNA processing"/>
    <property type="evidence" value="ECO:0007669"/>
    <property type="project" value="UniProtKB-KW"/>
</dbReference>
<dbReference type="InterPro" id="IPR016024">
    <property type="entry name" value="ARM-type_fold"/>
</dbReference>
<dbReference type="InterPro" id="IPR021850">
    <property type="entry name" value="Symplekin/Pta1"/>
</dbReference>
<dbReference type="InterPro" id="IPR032460">
    <property type="entry name" value="Symplekin/Pta1_N"/>
</dbReference>
<comment type="caution">
    <text evidence="6">The sequence shown here is derived from an EMBL/GenBank/DDBJ whole genome shotgun (WGS) entry which is preliminary data.</text>
</comment>
<keyword evidence="3" id="KW-0539">Nucleus</keyword>
<feature type="region of interest" description="Disordered" evidence="4">
    <location>
        <begin position="217"/>
        <end position="327"/>
    </location>
</feature>
<feature type="compositionally biased region" description="Low complexity" evidence="4">
    <location>
        <begin position="462"/>
        <end position="481"/>
    </location>
</feature>
<organism evidence="6 7">
    <name type="scientific">Meganyctiphanes norvegica</name>
    <name type="common">Northern krill</name>
    <name type="synonym">Thysanopoda norvegica</name>
    <dbReference type="NCBI Taxonomy" id="48144"/>
    <lineage>
        <taxon>Eukaryota</taxon>
        <taxon>Metazoa</taxon>
        <taxon>Ecdysozoa</taxon>
        <taxon>Arthropoda</taxon>
        <taxon>Crustacea</taxon>
        <taxon>Multicrustacea</taxon>
        <taxon>Malacostraca</taxon>
        <taxon>Eumalacostraca</taxon>
        <taxon>Eucarida</taxon>
        <taxon>Euphausiacea</taxon>
        <taxon>Euphausiidae</taxon>
        <taxon>Meganyctiphanes</taxon>
    </lineage>
</organism>
<accession>A0AAV2Q1H5</accession>
<proteinExistence type="predicted"/>
<dbReference type="PANTHER" id="PTHR15245:SF20">
    <property type="entry name" value="SYMPLEKIN"/>
    <property type="match status" value="1"/>
</dbReference>
<evidence type="ECO:0000256" key="2">
    <source>
        <dbReference type="ARBA" id="ARBA00022664"/>
    </source>
</evidence>
<dbReference type="InterPro" id="IPR011989">
    <property type="entry name" value="ARM-like"/>
</dbReference>
<keyword evidence="2" id="KW-0507">mRNA processing</keyword>
<feature type="domain" description="Symplekin/Pta1 N-terminal" evidence="5">
    <location>
        <begin position="24"/>
        <end position="202"/>
    </location>
</feature>
<evidence type="ECO:0000256" key="4">
    <source>
        <dbReference type="SAM" id="MobiDB-lite"/>
    </source>
</evidence>
<gene>
    <name evidence="6" type="ORF">MNOR_LOCUS6236</name>
</gene>
<protein>
    <recommendedName>
        <fullName evidence="5">Symplekin/Pta1 N-terminal domain-containing protein</fullName>
    </recommendedName>
</protein>
<keyword evidence="7" id="KW-1185">Reference proteome</keyword>
<dbReference type="SUPFAM" id="SSF48371">
    <property type="entry name" value="ARM repeat"/>
    <property type="match status" value="1"/>
</dbReference>
<dbReference type="EMBL" id="CAXKWB010002544">
    <property type="protein sequence ID" value="CAL4067150.1"/>
    <property type="molecule type" value="Genomic_DNA"/>
</dbReference>
<evidence type="ECO:0000313" key="6">
    <source>
        <dbReference type="EMBL" id="CAL4067150.1"/>
    </source>
</evidence>
<evidence type="ECO:0000313" key="7">
    <source>
        <dbReference type="Proteomes" id="UP001497623"/>
    </source>
</evidence>
<dbReference type="AlphaFoldDB" id="A0AAV2Q1H5"/>
<dbReference type="PANTHER" id="PTHR15245">
    <property type="entry name" value="SYMPLEKIN-RELATED"/>
    <property type="match status" value="1"/>
</dbReference>
<name>A0AAV2Q1H5_MEGNR</name>
<reference evidence="6 7" key="1">
    <citation type="submission" date="2024-05" db="EMBL/GenBank/DDBJ databases">
        <authorList>
            <person name="Wallberg A."/>
        </authorList>
    </citation>
    <scope>NUCLEOTIDE SEQUENCE [LARGE SCALE GENOMIC DNA]</scope>
</reference>
<evidence type="ECO:0000256" key="1">
    <source>
        <dbReference type="ARBA" id="ARBA00004123"/>
    </source>
</evidence>
<feature type="compositionally biased region" description="Pro residues" evidence="4">
    <location>
        <begin position="263"/>
        <end position="312"/>
    </location>
</feature>
<sequence length="694" mass="77088">MEYAQMMKEPGLISGLSVLLKDTDTAVVKRTIRVFANVYRHSLQFLAKGNLDEPTFSKAWPVVHNIGNQLVEMLKNAENEGVIIHIIRFLEASLVAKLLSDISRYPHIASKMGETINVGIKSLKDLLMLPYVGGSTFIVGIRSLITIACYKSNIRKEVVDLIDSLIAKPPPTLFDHHVRSLHKVLQRNLFRLLRREESPDERERLVDMMVKVGVPRRMLSQWAPQSSGRKRSSESDSNSDNDSDSSAQSHKKRKYENKDLRTPPLPGLPPDSLPSLPPGSPPALPPGSPPALPPALPPGTQPPLPPGSPPPSGSSQRFQDIPDLSWKDSGASHFDQLKMFFSNTRSKKTSTEEIIYEALENPDVVELVMTCIDEVSDAHVEEELLAKLAKAGDENAMKETLSCLLVRLLPKSIIDAIHCDGQYGTNKIRNIDLKDKDNPRIPSDPRLSHRAINRTEQESSLNSQISNSNHKSNKSNNIEENVFVSQNSSERGKSLSNNYSDLDDSSDTNPFVAGQQEEHFDNSTSNKSQSVNNFMQNIHEYDHTNNNMTSFNDTNQMSDNTHMGNRQMPVFNGPRGMFDNSCNFNNPSNMNPRMGMMLMPPRGGPPPRMGPPMNGTPFNMGRMGARAPPGLSHLANGMVQVPRGPHPGQFMGGLPPPPMMPNANHWMMQPDMTASLHLPMNSQSNIMNRTAMRM</sequence>
<dbReference type="Proteomes" id="UP001497623">
    <property type="component" value="Unassembled WGS sequence"/>
</dbReference>
<comment type="subcellular location">
    <subcellularLocation>
        <location evidence="1">Nucleus</location>
    </subcellularLocation>
</comment>
<feature type="region of interest" description="Disordered" evidence="4">
    <location>
        <begin position="433"/>
        <end position="509"/>
    </location>
</feature>
<dbReference type="GO" id="GO:0005847">
    <property type="term" value="C:mRNA cleavage and polyadenylation specificity factor complex"/>
    <property type="evidence" value="ECO:0007669"/>
    <property type="project" value="TreeGrafter"/>
</dbReference>
<dbReference type="Pfam" id="PF11935">
    <property type="entry name" value="SYMPK_PTA1_N"/>
    <property type="match status" value="1"/>
</dbReference>
<evidence type="ECO:0000259" key="5">
    <source>
        <dbReference type="Pfam" id="PF11935"/>
    </source>
</evidence>
<evidence type="ECO:0000256" key="3">
    <source>
        <dbReference type="ARBA" id="ARBA00023242"/>
    </source>
</evidence>
<dbReference type="Gene3D" id="1.25.10.10">
    <property type="entry name" value="Leucine-rich Repeat Variant"/>
    <property type="match status" value="1"/>
</dbReference>